<gene>
    <name evidence="2" type="ORF">AVEN_75777_1</name>
</gene>
<sequence>MRPIPWPRLSLWGIWSYSFVVLCAPCTVKAQQHKISILAEVNATKFIFRTEAQKCESCNNDARQSCKAAVIMLCNWNDVREIADDKSTIEI</sequence>
<keyword evidence="3" id="KW-1185">Reference proteome</keyword>
<protein>
    <recommendedName>
        <fullName evidence="4">Secreted protein</fullName>
    </recommendedName>
</protein>
<comment type="caution">
    <text evidence="2">The sequence shown here is derived from an EMBL/GenBank/DDBJ whole genome shotgun (WGS) entry which is preliminary data.</text>
</comment>
<organism evidence="2 3">
    <name type="scientific">Araneus ventricosus</name>
    <name type="common">Orbweaver spider</name>
    <name type="synonym">Epeira ventricosa</name>
    <dbReference type="NCBI Taxonomy" id="182803"/>
    <lineage>
        <taxon>Eukaryota</taxon>
        <taxon>Metazoa</taxon>
        <taxon>Ecdysozoa</taxon>
        <taxon>Arthropoda</taxon>
        <taxon>Chelicerata</taxon>
        <taxon>Arachnida</taxon>
        <taxon>Araneae</taxon>
        <taxon>Araneomorphae</taxon>
        <taxon>Entelegynae</taxon>
        <taxon>Araneoidea</taxon>
        <taxon>Araneidae</taxon>
        <taxon>Araneus</taxon>
    </lineage>
</organism>
<dbReference type="EMBL" id="BGPR01005407">
    <property type="protein sequence ID" value="GBN09911.1"/>
    <property type="molecule type" value="Genomic_DNA"/>
</dbReference>
<accession>A0A4Y2L5C6</accession>
<evidence type="ECO:0000256" key="1">
    <source>
        <dbReference type="SAM" id="SignalP"/>
    </source>
</evidence>
<evidence type="ECO:0000313" key="2">
    <source>
        <dbReference type="EMBL" id="GBN09911.1"/>
    </source>
</evidence>
<reference evidence="2 3" key="1">
    <citation type="journal article" date="2019" name="Sci. Rep.">
        <title>Orb-weaving spider Araneus ventricosus genome elucidates the spidroin gene catalogue.</title>
        <authorList>
            <person name="Kono N."/>
            <person name="Nakamura H."/>
            <person name="Ohtoshi R."/>
            <person name="Moran D.A.P."/>
            <person name="Shinohara A."/>
            <person name="Yoshida Y."/>
            <person name="Fujiwara M."/>
            <person name="Mori M."/>
            <person name="Tomita M."/>
            <person name="Arakawa K."/>
        </authorList>
    </citation>
    <scope>NUCLEOTIDE SEQUENCE [LARGE SCALE GENOMIC DNA]</scope>
</reference>
<proteinExistence type="predicted"/>
<evidence type="ECO:0008006" key="4">
    <source>
        <dbReference type="Google" id="ProtNLM"/>
    </source>
</evidence>
<feature type="signal peptide" evidence="1">
    <location>
        <begin position="1"/>
        <end position="30"/>
    </location>
</feature>
<evidence type="ECO:0000313" key="3">
    <source>
        <dbReference type="Proteomes" id="UP000499080"/>
    </source>
</evidence>
<dbReference type="AlphaFoldDB" id="A0A4Y2L5C6"/>
<keyword evidence="1" id="KW-0732">Signal</keyword>
<name>A0A4Y2L5C6_ARAVE</name>
<feature type="chain" id="PRO_5021395868" description="Secreted protein" evidence="1">
    <location>
        <begin position="31"/>
        <end position="91"/>
    </location>
</feature>
<dbReference type="Proteomes" id="UP000499080">
    <property type="component" value="Unassembled WGS sequence"/>
</dbReference>